<keyword evidence="3" id="KW-1185">Reference proteome</keyword>
<reference evidence="2 3" key="1">
    <citation type="submission" date="2011-12" db="EMBL/GenBank/DDBJ databases">
        <title>Comparative genomics of primate cytomegaloviruses.</title>
        <authorList>
            <person name="Davison A.J."/>
            <person name="Holton M."/>
            <person name="Dolan A."/>
            <person name="Dargan D.J."/>
            <person name="Gatherer D."/>
            <person name="Hayward G.S."/>
        </authorList>
    </citation>
    <scope>NUCLEOTIDE SEQUENCE [LARGE SCALE GENOMIC DNA]</scope>
    <source>
        <strain evidence="2">2715</strain>
    </source>
</reference>
<evidence type="ECO:0000313" key="2">
    <source>
        <dbReference type="EMBL" id="AEV80487.1"/>
    </source>
</evidence>
<dbReference type="OrthoDB" id="16411at10239"/>
<keyword evidence="1" id="KW-0812">Transmembrane</keyword>
<dbReference type="Pfam" id="PF16758">
    <property type="entry name" value="UL141"/>
    <property type="match status" value="1"/>
</dbReference>
<dbReference type="InterPro" id="IPR031918">
    <property type="entry name" value="UL141"/>
</dbReference>
<evidence type="ECO:0000313" key="3">
    <source>
        <dbReference type="Proteomes" id="UP000116555"/>
    </source>
</evidence>
<dbReference type="Proteomes" id="UP000116555">
    <property type="component" value="Segment"/>
</dbReference>
<proteinExistence type="predicted"/>
<accession>G8XTJ5</accession>
<dbReference type="Gene3D" id="2.60.40.3790">
    <property type="match status" value="1"/>
</dbReference>
<organismHost>
    <name type="scientific">Macaca</name>
    <name type="common">macaques</name>
    <dbReference type="NCBI Taxonomy" id="9539"/>
</organismHost>
<keyword evidence="1" id="KW-1133">Transmembrane helix</keyword>
<dbReference type="GeneID" id="25026537"/>
<dbReference type="KEGG" id="vg:25026537"/>
<sequence length="367" mass="42229">MFLRRAMVALTVLLVALTPRVKADIDYLMWDECYDSGSPAPLIMPLGSRITVPCTFLPHSWPMISIRARFCQSEYAGYELVVNVTNGTLDTDGLTSLLHNASWKFVDMTLGHSVSLSFNITDNTTGMFDCLLRNETHGYMTTRFTVITQIETLHRPGEIECVPKLGLRPDGDKIWTTEYNEWQRHNCGTFYGFDRLYYYLAATNKSNTKPPCPPNEPDRCWPVVQRYTLDGDCYRIQAPRRRKLRPYSNQHEGGHGLRLMDVPWLTLGLTVMLIGGVCLGMVVVVRLACGECCRNYERFKKKRRGYRPLSGQFMRAPDYDELYPSEEAFSRSYEELFDTKATDDPCPEPPLYSEVQFPLYSEIKRRL</sequence>
<keyword evidence="1" id="KW-0472">Membrane</keyword>
<evidence type="ECO:0000256" key="1">
    <source>
        <dbReference type="SAM" id="Phobius"/>
    </source>
</evidence>
<dbReference type="InterPro" id="IPR038504">
    <property type="entry name" value="UL141-like_sf"/>
</dbReference>
<dbReference type="EMBL" id="FJ483968">
    <property type="protein sequence ID" value="AEV80487.1"/>
    <property type="molecule type" value="Genomic_DNA"/>
</dbReference>
<dbReference type="RefSeq" id="YP_004936099.1">
    <property type="nucleotide sequence ID" value="NC_012783.2"/>
</dbReference>
<name>G8XTJ5_SCMVC</name>
<protein>
    <submittedName>
        <fullName evidence="2">Membrane glycoprotein UL141</fullName>
    </submittedName>
</protein>
<organism evidence="2 3">
    <name type="scientific">Simian cytomegalovirus (strain Colburn)</name>
    <dbReference type="NCBI Taxonomy" id="50292"/>
    <lineage>
        <taxon>Viruses</taxon>
        <taxon>Duplodnaviria</taxon>
        <taxon>Heunggongvirae</taxon>
        <taxon>Peploviricota</taxon>
        <taxon>Herviviricetes</taxon>
        <taxon>Herpesvirales</taxon>
        <taxon>Orthoherpesviridae</taxon>
        <taxon>Betaherpesvirinae</taxon>
        <taxon>Cytomegalovirus</taxon>
        <taxon>Cytomegalovirus cercopithecinebeta5</taxon>
    </lineage>
</organism>
<gene>
    <name evidence="2" type="primary">UL141</name>
</gene>
<feature type="transmembrane region" description="Helical" evidence="1">
    <location>
        <begin position="264"/>
        <end position="289"/>
    </location>
</feature>